<evidence type="ECO:0000256" key="4">
    <source>
        <dbReference type="ARBA" id="ARBA00022679"/>
    </source>
</evidence>
<dbReference type="EC" id="2.1.1.320" evidence="7"/>
<accession>A0ABP1EA84</accession>
<dbReference type="Pfam" id="PF02636">
    <property type="entry name" value="Methyltransf_28"/>
    <property type="match status" value="1"/>
</dbReference>
<evidence type="ECO:0000256" key="8">
    <source>
        <dbReference type="SAM" id="MobiDB-lite"/>
    </source>
</evidence>
<dbReference type="PANTHER" id="PTHR12049:SF7">
    <property type="entry name" value="PROTEIN ARGININE METHYLTRANSFERASE NDUFAF7, MITOCHONDRIAL"/>
    <property type="match status" value="1"/>
</dbReference>
<reference evidence="10" key="1">
    <citation type="submission" date="2024-04" db="EMBL/GenBank/DDBJ databases">
        <authorList>
            <person name="Shaw F."/>
            <person name="Minotto A."/>
        </authorList>
    </citation>
    <scope>NUCLEOTIDE SEQUENCE [LARGE SCALE GENOMIC DNA]</scope>
</reference>
<feature type="region of interest" description="Disordered" evidence="8">
    <location>
        <begin position="258"/>
        <end position="284"/>
    </location>
</feature>
<keyword evidence="3 7" id="KW-0489">Methyltransferase</keyword>
<dbReference type="PANTHER" id="PTHR12049">
    <property type="entry name" value="PROTEIN ARGININE METHYLTRANSFERASE NDUFAF7, MITOCHONDRIAL"/>
    <property type="match status" value="1"/>
</dbReference>
<proteinExistence type="inferred from homology"/>
<protein>
    <recommendedName>
        <fullName evidence="7">Protein arginine methyltransferase NDUFAF7</fullName>
        <ecNumber evidence="7">2.1.1.320</ecNumber>
    </recommendedName>
</protein>
<dbReference type="InterPro" id="IPR029063">
    <property type="entry name" value="SAM-dependent_MTases_sf"/>
</dbReference>
<evidence type="ECO:0000256" key="6">
    <source>
        <dbReference type="ARBA" id="ARBA00048612"/>
    </source>
</evidence>
<keyword evidence="5 7" id="KW-0496">Mitochondrion</keyword>
<feature type="compositionally biased region" description="Low complexity" evidence="8">
    <location>
        <begin position="258"/>
        <end position="270"/>
    </location>
</feature>
<name>A0ABP1EA84_9APHY</name>
<evidence type="ECO:0000256" key="7">
    <source>
        <dbReference type="RuleBase" id="RU364114"/>
    </source>
</evidence>
<comment type="similarity">
    <text evidence="2 7">Belongs to the NDUFAF7 family.</text>
</comment>
<dbReference type="SUPFAM" id="SSF53335">
    <property type="entry name" value="S-adenosyl-L-methionine-dependent methyltransferases"/>
    <property type="match status" value="1"/>
</dbReference>
<keyword evidence="4 7" id="KW-0808">Transferase</keyword>
<evidence type="ECO:0000313" key="10">
    <source>
        <dbReference type="Proteomes" id="UP001497453"/>
    </source>
</evidence>
<dbReference type="Proteomes" id="UP001497453">
    <property type="component" value="Chromosome 9"/>
</dbReference>
<dbReference type="InterPro" id="IPR038375">
    <property type="entry name" value="NDUFAF7_sf"/>
</dbReference>
<comment type="subcellular location">
    <subcellularLocation>
        <location evidence="1 7">Mitochondrion</location>
    </subcellularLocation>
</comment>
<evidence type="ECO:0000313" key="9">
    <source>
        <dbReference type="EMBL" id="CAL1716921.1"/>
    </source>
</evidence>
<evidence type="ECO:0000256" key="1">
    <source>
        <dbReference type="ARBA" id="ARBA00004173"/>
    </source>
</evidence>
<evidence type="ECO:0000256" key="3">
    <source>
        <dbReference type="ARBA" id="ARBA00022603"/>
    </source>
</evidence>
<evidence type="ECO:0000256" key="5">
    <source>
        <dbReference type="ARBA" id="ARBA00023128"/>
    </source>
</evidence>
<dbReference type="Gene3D" id="3.40.50.12710">
    <property type="match status" value="1"/>
</dbReference>
<comment type="catalytic activity">
    <reaction evidence="6 7">
        <text>L-arginyl-[protein] + 2 S-adenosyl-L-methionine = N(omega),N(omega)'-dimethyl-L-arginyl-[protein] + 2 S-adenosyl-L-homocysteine + 2 H(+)</text>
        <dbReference type="Rhea" id="RHEA:48108"/>
        <dbReference type="Rhea" id="RHEA-COMP:10532"/>
        <dbReference type="Rhea" id="RHEA-COMP:11992"/>
        <dbReference type="ChEBI" id="CHEBI:15378"/>
        <dbReference type="ChEBI" id="CHEBI:29965"/>
        <dbReference type="ChEBI" id="CHEBI:57856"/>
        <dbReference type="ChEBI" id="CHEBI:59789"/>
        <dbReference type="ChEBI" id="CHEBI:88221"/>
        <dbReference type="EC" id="2.1.1.320"/>
    </reaction>
</comment>
<keyword evidence="10" id="KW-1185">Reference proteome</keyword>
<organism evidence="9 10">
    <name type="scientific">Somion occarium</name>
    <dbReference type="NCBI Taxonomy" id="3059160"/>
    <lineage>
        <taxon>Eukaryota</taxon>
        <taxon>Fungi</taxon>
        <taxon>Dikarya</taxon>
        <taxon>Basidiomycota</taxon>
        <taxon>Agaricomycotina</taxon>
        <taxon>Agaricomycetes</taxon>
        <taxon>Polyporales</taxon>
        <taxon>Cerrenaceae</taxon>
        <taxon>Somion</taxon>
    </lineage>
</organism>
<dbReference type="InterPro" id="IPR003788">
    <property type="entry name" value="NDUFAF7"/>
</dbReference>
<gene>
    <name evidence="9" type="ORF">GFSPODELE1_LOCUS10965</name>
</gene>
<comment type="function">
    <text evidence="7">Arginine methyltransferase involved in the assembly or stability of mitochondrial NADH:ubiquinone oxidoreductase complex (complex I).</text>
</comment>
<dbReference type="EMBL" id="OZ037952">
    <property type="protein sequence ID" value="CAL1716921.1"/>
    <property type="molecule type" value="Genomic_DNA"/>
</dbReference>
<evidence type="ECO:0000256" key="2">
    <source>
        <dbReference type="ARBA" id="ARBA00005891"/>
    </source>
</evidence>
<sequence>MISLARCHSARLAGLNRLLGRTTRRSSCNVIKSGNLNSTYSSTISSASPTKVEKIIADTIKATGPISYGTYMQMCLSHPTEGYYMNPSHSVLGSKGDFVTSPEISQVFGEILGIWFLSQYMQTGQSKPIRLIELGPGKGTLTADILRVLSQFNVSKPAVREIGLVETSPMMKGIQQGTLEQTLYRFGDSANVTLDWYDSLDIIPSQEDVFTMLVAHEFFDALPFHVLQLTEKGWHEVMITTAPDPAAPTIITHEKPYSSPLDVSSSNSPPRFRPVLSSEPSPSSTILGLSSPRFQKLPIGSTIEVSLASYKIAHQLGQLLKPSPEAQSKGSTGCALIVDYGGEQVYGNSFRGFKEHKIVDVFHRPGECDLTVNVDFTYLQEAIAPNATTLGVLTQAEFLNRMGLLVRVDALMKAVKDEERKKDIASAAKRLVDLTGMGSQYKIMGVSGLEEDDLSGEARWPFLDVLTPEL</sequence>